<evidence type="ECO:0000259" key="5">
    <source>
        <dbReference type="PROSITE" id="PS51898"/>
    </source>
</evidence>
<accession>A0AB37HF37</accession>
<name>A0AB37HF37_9BACI</name>
<dbReference type="GO" id="GO:0006310">
    <property type="term" value="P:DNA recombination"/>
    <property type="evidence" value="ECO:0007669"/>
    <property type="project" value="UniProtKB-KW"/>
</dbReference>
<evidence type="ECO:0000256" key="4">
    <source>
        <dbReference type="PROSITE-ProRule" id="PRU01248"/>
    </source>
</evidence>
<evidence type="ECO:0000256" key="1">
    <source>
        <dbReference type="ARBA" id="ARBA00008857"/>
    </source>
</evidence>
<evidence type="ECO:0000256" key="2">
    <source>
        <dbReference type="ARBA" id="ARBA00023125"/>
    </source>
</evidence>
<evidence type="ECO:0000256" key="3">
    <source>
        <dbReference type="ARBA" id="ARBA00023172"/>
    </source>
</evidence>
<evidence type="ECO:0000313" key="8">
    <source>
        <dbReference type="Proteomes" id="UP000595512"/>
    </source>
</evidence>
<keyword evidence="3" id="KW-0233">DNA recombination</keyword>
<evidence type="ECO:0000313" key="7">
    <source>
        <dbReference type="EMBL" id="QQX24877.1"/>
    </source>
</evidence>
<dbReference type="InterPro" id="IPR050090">
    <property type="entry name" value="Tyrosine_recombinase_XerCD"/>
</dbReference>
<dbReference type="Pfam" id="PF00589">
    <property type="entry name" value="Phage_integrase"/>
    <property type="match status" value="1"/>
</dbReference>
<gene>
    <name evidence="7" type="ORF">JGZ69_19430</name>
</gene>
<dbReference type="InterPro" id="IPR002104">
    <property type="entry name" value="Integrase_catalytic"/>
</dbReference>
<dbReference type="RefSeq" id="WP_107921190.1">
    <property type="nucleotide sequence ID" value="NZ_CP066701.1"/>
</dbReference>
<keyword evidence="2 4" id="KW-0238">DNA-binding</keyword>
<dbReference type="Gene3D" id="1.10.443.10">
    <property type="entry name" value="Intergrase catalytic core"/>
    <property type="match status" value="1"/>
</dbReference>
<organism evidence="7 8">
    <name type="scientific">Heyndrickxia sporothermodurans</name>
    <dbReference type="NCBI Taxonomy" id="46224"/>
    <lineage>
        <taxon>Bacteria</taxon>
        <taxon>Bacillati</taxon>
        <taxon>Bacillota</taxon>
        <taxon>Bacilli</taxon>
        <taxon>Bacillales</taxon>
        <taxon>Bacillaceae</taxon>
        <taxon>Heyndrickxia</taxon>
    </lineage>
</organism>
<feature type="domain" description="Core-binding (CB)" evidence="6">
    <location>
        <begin position="186"/>
        <end position="269"/>
    </location>
</feature>
<dbReference type="PROSITE" id="PS51898">
    <property type="entry name" value="TYR_RECOMBINASE"/>
    <property type="match status" value="1"/>
</dbReference>
<dbReference type="InterPro" id="IPR010998">
    <property type="entry name" value="Integrase_recombinase_N"/>
</dbReference>
<dbReference type="PROSITE" id="PS51900">
    <property type="entry name" value="CB"/>
    <property type="match status" value="1"/>
</dbReference>
<feature type="domain" description="Tyr recombinase" evidence="5">
    <location>
        <begin position="291"/>
        <end position="478"/>
    </location>
</feature>
<evidence type="ECO:0000259" key="6">
    <source>
        <dbReference type="PROSITE" id="PS51900"/>
    </source>
</evidence>
<dbReference type="Gene3D" id="1.10.150.130">
    <property type="match status" value="1"/>
</dbReference>
<dbReference type="EMBL" id="CP066701">
    <property type="protein sequence ID" value="QQX24877.1"/>
    <property type="molecule type" value="Genomic_DNA"/>
</dbReference>
<dbReference type="InterPro" id="IPR013762">
    <property type="entry name" value="Integrase-like_cat_sf"/>
</dbReference>
<dbReference type="GO" id="GO:0003677">
    <property type="term" value="F:DNA binding"/>
    <property type="evidence" value="ECO:0007669"/>
    <property type="project" value="UniProtKB-UniRule"/>
</dbReference>
<reference evidence="7 8" key="1">
    <citation type="submission" date="2020-12" db="EMBL/GenBank/DDBJ databases">
        <title>Taxonomic evaluation of the Bacillus sporothermodurans group of bacteria based on whole genome sequences.</title>
        <authorList>
            <person name="Fiedler G."/>
            <person name="Herbstmann A.-D."/>
            <person name="Doll E."/>
            <person name="Wenning M."/>
            <person name="Brinks E."/>
            <person name="Kabisch J."/>
            <person name="Breitenwieser F."/>
            <person name="Lappann M."/>
            <person name="Boehnlein C."/>
            <person name="Franz C."/>
        </authorList>
    </citation>
    <scope>NUCLEOTIDE SEQUENCE [LARGE SCALE GENOMIC DNA]</scope>
    <source>
        <strain evidence="7 8">DSM 10599</strain>
    </source>
</reference>
<dbReference type="GO" id="GO:0015074">
    <property type="term" value="P:DNA integration"/>
    <property type="evidence" value="ECO:0007669"/>
    <property type="project" value="InterPro"/>
</dbReference>
<dbReference type="KEGG" id="hspo:JGZ69_19430"/>
<dbReference type="CDD" id="cd00397">
    <property type="entry name" value="DNA_BRE_C"/>
    <property type="match status" value="1"/>
</dbReference>
<sequence length="601" mass="70364">MRASNLNELPSLHFFFQHDVINLKEHPDNRIRLKVCRRKSAIFDFSKLKMPVRLELKHYLQEILSKDLTNTALNTYLTPLQHLIDFFNIESATHDRLSLRSYSSEIEDKFKNYLEGIGVTVTHSVHGKSTSLKIYERTYLFVMDLYNGSNPFDKDIWRLEQMGIDSTRLIESKKMKTISFHTIPNELNRKLAKKYVKYLITATDKAISTIISKLKYIRELLVFLDNKPITQMSRSDVERFIQKIDEKGVKNVTFNDSIFVNSKFVEYLIVCGDLTMNHFYSNDIKAVDRDHSYKTVDESVIKQIFSVLNEIPIQEACMFLLIYSTGMRVSEACSIKLNKLFNNENGYFIRFYSQKMRKEVMNPIPKSLYDLLKKQNKRMVENYGKKTKYLFPHSDLKCYPSGLYREKMQEWFKELGIRNSDGTMYHFKPHDYRHTLATTMILHDIPSSVVQKILHHESIEMTSSYIDIQDKHRIERHKEFINIKGESMPIHIDASMEIDDIAKVEWLKKSINAQMLPNGMCSLPVAMGKCPHGNSCLTCGDFRTSKEFLPIHQKHYKSVCGLLDYAKQQGWQRQIETNEEVKKNLETIIEKLQDGNKEITS</sequence>
<dbReference type="AlphaFoldDB" id="A0AB37HF37"/>
<dbReference type="PANTHER" id="PTHR30349:SF41">
    <property type="entry name" value="INTEGRASE_RECOMBINASE PROTEIN MJ0367-RELATED"/>
    <property type="match status" value="1"/>
</dbReference>
<protein>
    <submittedName>
        <fullName evidence="7">Tyrosine-type recombinase/integrase</fullName>
    </submittedName>
</protein>
<dbReference type="InterPro" id="IPR011010">
    <property type="entry name" value="DNA_brk_join_enz"/>
</dbReference>
<comment type="similarity">
    <text evidence="1">Belongs to the 'phage' integrase family.</text>
</comment>
<dbReference type="SUPFAM" id="SSF56349">
    <property type="entry name" value="DNA breaking-rejoining enzymes"/>
    <property type="match status" value="1"/>
</dbReference>
<proteinExistence type="inferred from homology"/>
<dbReference type="PANTHER" id="PTHR30349">
    <property type="entry name" value="PHAGE INTEGRASE-RELATED"/>
    <property type="match status" value="1"/>
</dbReference>
<dbReference type="InterPro" id="IPR044068">
    <property type="entry name" value="CB"/>
</dbReference>
<dbReference type="Proteomes" id="UP000595512">
    <property type="component" value="Chromosome"/>
</dbReference>